<organism evidence="2 3">
    <name type="scientific">Vibrio coralliilyticus</name>
    <dbReference type="NCBI Taxonomy" id="190893"/>
    <lineage>
        <taxon>Bacteria</taxon>
        <taxon>Pseudomonadati</taxon>
        <taxon>Pseudomonadota</taxon>
        <taxon>Gammaproteobacteria</taxon>
        <taxon>Vibrionales</taxon>
        <taxon>Vibrionaceae</taxon>
        <taxon>Vibrio</taxon>
    </lineage>
</organism>
<feature type="compositionally biased region" description="Low complexity" evidence="1">
    <location>
        <begin position="169"/>
        <end position="178"/>
    </location>
</feature>
<evidence type="ECO:0000256" key="1">
    <source>
        <dbReference type="SAM" id="MobiDB-lite"/>
    </source>
</evidence>
<gene>
    <name evidence="2" type="primary">traV</name>
    <name evidence="2" type="ORF">F0238_21385</name>
</gene>
<dbReference type="NCBIfam" id="TIGR02747">
    <property type="entry name" value="TraV"/>
    <property type="match status" value="1"/>
</dbReference>
<comment type="caution">
    <text evidence="2">The sequence shown here is derived from an EMBL/GenBank/DDBJ whole genome shotgun (WGS) entry which is preliminary data.</text>
</comment>
<name>A0AAP7DFU6_9VIBR</name>
<dbReference type="RefSeq" id="WP_171353780.1">
    <property type="nucleotide sequence ID" value="NZ_VTXP01000015.1"/>
</dbReference>
<protein>
    <submittedName>
        <fullName evidence="2">Type IV conjugative transfer system lipoprotein TraV</fullName>
    </submittedName>
</protein>
<dbReference type="AlphaFoldDB" id="A0AAP7DFU6"/>
<keyword evidence="2" id="KW-0449">Lipoprotein</keyword>
<dbReference type="Proteomes" id="UP000576645">
    <property type="component" value="Unassembled WGS sequence"/>
</dbReference>
<feature type="region of interest" description="Disordered" evidence="1">
    <location>
        <begin position="153"/>
        <end position="191"/>
    </location>
</feature>
<sequence length="212" mass="23221">MKKINLIFSIACVGILGGCAVGQNDFNCSAGDENAICGSARAIYEATDGDLKTNDTLTYIQNGERKQVTVKDLRQIQNGDASHTLAISEISDHKANSSKVPHAFSYDGDVLRKDVRVMRIWIAPFVDAKDNLHMSSMVYTDIAQRSWEIGTTNSNYQPSATDNTPVMVTAPSTASSSPSKEDGKKQYIYSVPEKDKKQINELFKTSSDNGEK</sequence>
<evidence type="ECO:0000313" key="3">
    <source>
        <dbReference type="Proteomes" id="UP000576645"/>
    </source>
</evidence>
<proteinExistence type="predicted"/>
<accession>A0AAP7DFU6</accession>
<feature type="compositionally biased region" description="Polar residues" evidence="1">
    <location>
        <begin position="153"/>
        <end position="166"/>
    </location>
</feature>
<dbReference type="InterPro" id="IPR014118">
    <property type="entry name" value="T4SS_TraV"/>
</dbReference>
<dbReference type="PROSITE" id="PS51257">
    <property type="entry name" value="PROKAR_LIPOPROTEIN"/>
    <property type="match status" value="1"/>
</dbReference>
<evidence type="ECO:0000313" key="2">
    <source>
        <dbReference type="EMBL" id="NOJ25282.1"/>
    </source>
</evidence>
<dbReference type="EMBL" id="VTXP01000015">
    <property type="protein sequence ID" value="NOJ25282.1"/>
    <property type="molecule type" value="Genomic_DNA"/>
</dbReference>
<dbReference type="Pfam" id="PF09676">
    <property type="entry name" value="TraV"/>
    <property type="match status" value="1"/>
</dbReference>
<reference evidence="2 3" key="1">
    <citation type="submission" date="2019-09" db="EMBL/GenBank/DDBJ databases">
        <title>Draft genome sequencing and comparative genomics of hatchery-associated Vibrios.</title>
        <authorList>
            <person name="Kehlet-Delgado H."/>
            <person name="Mueller R.S."/>
        </authorList>
    </citation>
    <scope>NUCLEOTIDE SEQUENCE [LARGE SCALE GENOMIC DNA]</scope>
    <source>
        <strain evidence="2 3">09-121-3</strain>
    </source>
</reference>